<evidence type="ECO:0000313" key="5">
    <source>
        <dbReference type="Proteomes" id="UP000220611"/>
    </source>
</evidence>
<proteinExistence type="predicted"/>
<accession>A7VR67</accession>
<keyword evidence="1" id="KW-0472">Membrane</keyword>
<dbReference type="Proteomes" id="UP000220611">
    <property type="component" value="Unassembled WGS sequence"/>
</dbReference>
<evidence type="ECO:0000256" key="1">
    <source>
        <dbReference type="SAM" id="Phobius"/>
    </source>
</evidence>
<protein>
    <submittedName>
        <fullName evidence="2">Uncharacterized protein</fullName>
    </submittedName>
</protein>
<dbReference type="EMBL" id="NOXF01000003">
    <property type="protein sequence ID" value="PEQ24996.1"/>
    <property type="molecule type" value="Genomic_DNA"/>
</dbReference>
<gene>
    <name evidence="3" type="ORF">CH238_06010</name>
    <name evidence="2" type="ORF">CLOLEP_01050</name>
</gene>
<sequence length="169" mass="18961">MLGSGLHFPYPAHGFLLHALNILAVLICRYDNRPPRLSLDALRALGSSFSFALVPAQMAVIFLQHLPRLSLDALRALGSSFSFALTPTQMAVIFFATSSQAEPGRTTRSGLKFFFSLTPAQMAGFLQLPLRLSLRRRRLDPRYEARTVRTGFMKIRNRRNAPLCRLSKN</sequence>
<reference evidence="2 4" key="1">
    <citation type="submission" date="2007-08" db="EMBL/GenBank/DDBJ databases">
        <title>Draft genome sequence of Clostridium leptum (DSM 753).</title>
        <authorList>
            <person name="Sudarsanam P."/>
            <person name="Ley R."/>
            <person name="Guruge J."/>
            <person name="Turnbaugh P.J."/>
            <person name="Mahowald M."/>
            <person name="Liep D."/>
            <person name="Gordon J."/>
        </authorList>
    </citation>
    <scope>NUCLEOTIDE SEQUENCE [LARGE SCALE GENOMIC DNA]</scope>
    <source>
        <strain evidence="2 4">DSM 753</strain>
    </source>
</reference>
<name>A7VR67_9FIRM</name>
<evidence type="ECO:0000313" key="4">
    <source>
        <dbReference type="Proteomes" id="UP000003490"/>
    </source>
</evidence>
<comment type="caution">
    <text evidence="2">The sequence shown here is derived from an EMBL/GenBank/DDBJ whole genome shotgun (WGS) entry which is preliminary data.</text>
</comment>
<reference evidence="3 5" key="3">
    <citation type="submission" date="2017-07" db="EMBL/GenBank/DDBJ databases">
        <title>Prevalence of linear plasmids in Cutibacterium (Propionibacterium) acnes isolates obtained from prostatic tissue.</title>
        <authorList>
            <person name="Davidsson S."/>
            <person name="Carlsson J."/>
            <person name="Molling P."/>
            <person name="Andren O."/>
            <person name="Andersson S.-O."/>
            <person name="Brzuszkiewicz E."/>
            <person name="Poehlein A."/>
            <person name="Al-Zeer M."/>
            <person name="Brinkmann V."/>
            <person name="Scavenius C."/>
            <person name="Nazipi S."/>
            <person name="Soderquist B."/>
            <person name="Bruggemann H."/>
        </authorList>
    </citation>
    <scope>NUCLEOTIDE SEQUENCE [LARGE SCALE GENOMIC DNA]</scope>
    <source>
        <strain evidence="3 5">DSM 753</strain>
    </source>
</reference>
<evidence type="ECO:0000313" key="2">
    <source>
        <dbReference type="EMBL" id="EDO62189.1"/>
    </source>
</evidence>
<reference evidence="2 4" key="2">
    <citation type="submission" date="2007-08" db="EMBL/GenBank/DDBJ databases">
        <authorList>
            <person name="Fulton L."/>
            <person name="Clifton S."/>
            <person name="Fulton B."/>
            <person name="Xu J."/>
            <person name="Minx P."/>
            <person name="Pepin K.H."/>
            <person name="Johnson M."/>
            <person name="Thiruvilangam P."/>
            <person name="Bhonagiri V."/>
            <person name="Nash W.E."/>
            <person name="Wang C."/>
            <person name="Mardis E.R."/>
            <person name="Wilson R.K."/>
        </authorList>
    </citation>
    <scope>NUCLEOTIDE SEQUENCE [LARGE SCALE GENOMIC DNA]</scope>
    <source>
        <strain evidence="2 4">DSM 753</strain>
    </source>
</reference>
<keyword evidence="1" id="KW-0812">Transmembrane</keyword>
<keyword evidence="5" id="KW-1185">Reference proteome</keyword>
<keyword evidence="1" id="KW-1133">Transmembrane helix</keyword>
<feature type="transmembrane region" description="Helical" evidence="1">
    <location>
        <begin position="12"/>
        <end position="30"/>
    </location>
</feature>
<evidence type="ECO:0000313" key="3">
    <source>
        <dbReference type="EMBL" id="PEQ24996.1"/>
    </source>
</evidence>
<dbReference type="EMBL" id="ABCB02000016">
    <property type="protein sequence ID" value="EDO62189.1"/>
    <property type="molecule type" value="Genomic_DNA"/>
</dbReference>
<dbReference type="Proteomes" id="UP000003490">
    <property type="component" value="Unassembled WGS sequence"/>
</dbReference>
<dbReference type="HOGENOM" id="CLU_1575751_0_0_9"/>
<feature type="transmembrane region" description="Helical" evidence="1">
    <location>
        <begin position="42"/>
        <end position="63"/>
    </location>
</feature>
<organism evidence="2 4">
    <name type="scientific">[Clostridium] leptum DSM 753</name>
    <dbReference type="NCBI Taxonomy" id="428125"/>
    <lineage>
        <taxon>Bacteria</taxon>
        <taxon>Bacillati</taxon>
        <taxon>Bacillota</taxon>
        <taxon>Clostridia</taxon>
        <taxon>Eubacteriales</taxon>
        <taxon>Oscillospiraceae</taxon>
        <taxon>Oscillospiraceae incertae sedis</taxon>
    </lineage>
</organism>
<dbReference type="AlphaFoldDB" id="A7VR67"/>